<dbReference type="Pfam" id="PF07238">
    <property type="entry name" value="PilZ"/>
    <property type="match status" value="1"/>
</dbReference>
<dbReference type="Proteomes" id="UP000249254">
    <property type="component" value="Unassembled WGS sequence"/>
</dbReference>
<organism evidence="2 3">
    <name type="scientific">Phenylobacterium soli</name>
    <dbReference type="NCBI Taxonomy" id="2170551"/>
    <lineage>
        <taxon>Bacteria</taxon>
        <taxon>Pseudomonadati</taxon>
        <taxon>Pseudomonadota</taxon>
        <taxon>Alphaproteobacteria</taxon>
        <taxon>Caulobacterales</taxon>
        <taxon>Caulobacteraceae</taxon>
        <taxon>Phenylobacterium</taxon>
    </lineage>
</organism>
<dbReference type="InterPro" id="IPR009875">
    <property type="entry name" value="PilZ_domain"/>
</dbReference>
<comment type="caution">
    <text evidence="2">The sequence shown here is derived from an EMBL/GenBank/DDBJ whole genome shotgun (WGS) entry which is preliminary data.</text>
</comment>
<evidence type="ECO:0000259" key="1">
    <source>
        <dbReference type="Pfam" id="PF07238"/>
    </source>
</evidence>
<keyword evidence="3" id="KW-1185">Reference proteome</keyword>
<reference evidence="3" key="1">
    <citation type="submission" date="2018-05" db="EMBL/GenBank/DDBJ databases">
        <authorList>
            <person name="Li X."/>
        </authorList>
    </citation>
    <scope>NUCLEOTIDE SEQUENCE [LARGE SCALE GENOMIC DNA]</scope>
    <source>
        <strain evidence="3">LX32</strain>
    </source>
</reference>
<evidence type="ECO:0000313" key="3">
    <source>
        <dbReference type="Proteomes" id="UP000249254"/>
    </source>
</evidence>
<evidence type="ECO:0000313" key="2">
    <source>
        <dbReference type="EMBL" id="RAK54243.1"/>
    </source>
</evidence>
<protein>
    <recommendedName>
        <fullName evidence="1">PilZ domain-containing protein</fullName>
    </recommendedName>
</protein>
<gene>
    <name evidence="2" type="ORF">DJ017_06750</name>
</gene>
<name>A0A328AH69_9CAUL</name>
<dbReference type="EMBL" id="QFYQ01000001">
    <property type="protein sequence ID" value="RAK54243.1"/>
    <property type="molecule type" value="Genomic_DNA"/>
</dbReference>
<proteinExistence type="predicted"/>
<dbReference type="AlphaFoldDB" id="A0A328AH69"/>
<dbReference type="SUPFAM" id="SSF141371">
    <property type="entry name" value="PilZ domain-like"/>
    <property type="match status" value="1"/>
</dbReference>
<accession>A0A328AH69</accession>
<sequence length="150" mass="16542">MPMSPEQLESLRASAPLRPGVSVETARAFGPSGVERRAEPRTPTNIPARLFYGAKYEGWIDCVIKDRSAKGAKIQAPAVFQLSRKLVLLDYRAGEAFLAQPRWRKNDLAGLWLEVRHDLRELQDPSLEPVRQAWLALAPGLVSAPDGGEG</sequence>
<feature type="domain" description="PilZ" evidence="1">
    <location>
        <begin position="35"/>
        <end position="92"/>
    </location>
</feature>
<dbReference type="GO" id="GO:0035438">
    <property type="term" value="F:cyclic-di-GMP binding"/>
    <property type="evidence" value="ECO:0007669"/>
    <property type="project" value="InterPro"/>
</dbReference>